<dbReference type="RefSeq" id="WP_009545502.1">
    <property type="nucleotide sequence ID" value="NC_010546.1"/>
</dbReference>
<dbReference type="HOGENOM" id="CLU_198120_2_0_3"/>
<evidence type="ECO:0000313" key="1">
    <source>
        <dbReference type="EMBL" id="ACB52670.1"/>
    </source>
</evidence>
<dbReference type="eggNOG" id="ENOG50339XB">
    <property type="taxonomic scope" value="Bacteria"/>
</dbReference>
<dbReference type="EMBL" id="CP000806">
    <property type="protein sequence ID" value="ACB52670.1"/>
    <property type="molecule type" value="Genomic_DNA"/>
</dbReference>
<dbReference type="STRING" id="43989.cce_3322"/>
<accession>B1WY86</accession>
<name>B1WY86_CROS5</name>
<proteinExistence type="predicted"/>
<gene>
    <name evidence="1" type="ordered locus">cce_3322</name>
</gene>
<dbReference type="KEGG" id="cyt:cce_3322"/>
<dbReference type="Proteomes" id="UP000001203">
    <property type="component" value="Chromosome circular"/>
</dbReference>
<keyword evidence="2" id="KW-1185">Reference proteome</keyword>
<dbReference type="AlphaFoldDB" id="B1WY86"/>
<reference evidence="1 2" key="1">
    <citation type="journal article" date="2008" name="Proc. Natl. Acad. Sci. U.S.A.">
        <title>The genome of Cyanothece 51142, a unicellular diazotrophic cyanobacterium important in the marine nitrogen cycle.</title>
        <authorList>
            <person name="Welsh E.A."/>
            <person name="Liberton M."/>
            <person name="Stoeckel J."/>
            <person name="Loh T."/>
            <person name="Elvitigala T."/>
            <person name="Wang C."/>
            <person name="Wollam A."/>
            <person name="Fulton R.S."/>
            <person name="Clifton S.W."/>
            <person name="Jacobs J.M."/>
            <person name="Aurora R."/>
            <person name="Ghosh B.K."/>
            <person name="Sherman L.A."/>
            <person name="Smith R.D."/>
            <person name="Wilson R.K."/>
            <person name="Pakrasi H.B."/>
        </authorList>
    </citation>
    <scope>NUCLEOTIDE SEQUENCE [LARGE SCALE GENOMIC DNA]</scope>
    <source>
        <strain evidence="2">ATCC 51142 / BH68</strain>
    </source>
</reference>
<sequence length="53" mass="5889">MTFFRQYIAPMLIVLIFLVALVAVTARAFLPSDLSAPAPIDDISFLLSVILFF</sequence>
<organism evidence="1 2">
    <name type="scientific">Crocosphaera subtropica (strain ATCC 51142 / BH68)</name>
    <name type="common">Cyanothece sp. (strain ATCC 51142)</name>
    <dbReference type="NCBI Taxonomy" id="43989"/>
    <lineage>
        <taxon>Bacteria</taxon>
        <taxon>Bacillati</taxon>
        <taxon>Cyanobacteriota</taxon>
        <taxon>Cyanophyceae</taxon>
        <taxon>Oscillatoriophycideae</taxon>
        <taxon>Chroococcales</taxon>
        <taxon>Aphanothecaceae</taxon>
        <taxon>Crocosphaera</taxon>
        <taxon>Crocosphaera subtropica</taxon>
    </lineage>
</organism>
<protein>
    <submittedName>
        <fullName evidence="1">Uncharacterized protein</fullName>
    </submittedName>
</protein>
<evidence type="ECO:0000313" key="2">
    <source>
        <dbReference type="Proteomes" id="UP000001203"/>
    </source>
</evidence>